<dbReference type="InterPro" id="IPR014001">
    <property type="entry name" value="Helicase_ATP-bd"/>
</dbReference>
<dbReference type="EC" id="5.6.2.3" evidence="16"/>
<keyword evidence="11" id="KW-0408">Iron</keyword>
<evidence type="ECO:0000256" key="12">
    <source>
        <dbReference type="ARBA" id="ARBA00023014"/>
    </source>
</evidence>
<name>A0A836F6I7_9HYME</name>
<evidence type="ECO:0000256" key="13">
    <source>
        <dbReference type="ARBA" id="ARBA00023204"/>
    </source>
</evidence>
<dbReference type="Gene3D" id="1.10.275.40">
    <property type="match status" value="1"/>
</dbReference>
<dbReference type="GO" id="GO:0003677">
    <property type="term" value="F:DNA binding"/>
    <property type="evidence" value="ECO:0007669"/>
    <property type="project" value="InterPro"/>
</dbReference>
<evidence type="ECO:0000259" key="20">
    <source>
        <dbReference type="PROSITE" id="PS51193"/>
    </source>
</evidence>
<feature type="non-terminal residue" evidence="21">
    <location>
        <position position="1"/>
    </location>
</feature>
<keyword evidence="6" id="KW-0547">Nucleotide-binding</keyword>
<dbReference type="PANTHER" id="PTHR11472">
    <property type="entry name" value="DNA REPAIR DEAD HELICASE RAD3/XP-D SUBFAMILY MEMBER"/>
    <property type="match status" value="1"/>
</dbReference>
<evidence type="ECO:0000256" key="14">
    <source>
        <dbReference type="ARBA" id="ARBA00023235"/>
    </source>
</evidence>
<evidence type="ECO:0000256" key="8">
    <source>
        <dbReference type="ARBA" id="ARBA00022801"/>
    </source>
</evidence>
<dbReference type="InterPro" id="IPR013020">
    <property type="entry name" value="Rad3/Chl1-like"/>
</dbReference>
<comment type="caution">
    <text evidence="21">The sequence shown here is derived from an EMBL/GenBank/DDBJ whole genome shotgun (WGS) entry which is preliminary data.</text>
</comment>
<feature type="non-terminal residue" evidence="21">
    <location>
        <position position="964"/>
    </location>
</feature>
<dbReference type="InterPro" id="IPR042493">
    <property type="entry name" value="XPD_DNA_FeS"/>
</dbReference>
<evidence type="ECO:0000256" key="19">
    <source>
        <dbReference type="SAM" id="MobiDB-lite"/>
    </source>
</evidence>
<evidence type="ECO:0000256" key="9">
    <source>
        <dbReference type="ARBA" id="ARBA00022806"/>
    </source>
</evidence>
<dbReference type="Gene3D" id="3.40.50.300">
    <property type="entry name" value="P-loop containing nucleotide triphosphate hydrolases"/>
    <property type="match status" value="3"/>
</dbReference>
<dbReference type="GO" id="GO:0046872">
    <property type="term" value="F:metal ion binding"/>
    <property type="evidence" value="ECO:0007669"/>
    <property type="project" value="UniProtKB-KW"/>
</dbReference>
<evidence type="ECO:0000256" key="10">
    <source>
        <dbReference type="ARBA" id="ARBA00022840"/>
    </source>
</evidence>
<keyword evidence="7" id="KW-0227">DNA damage</keyword>
<dbReference type="AlphaFoldDB" id="A0A836F6I7"/>
<evidence type="ECO:0000256" key="17">
    <source>
        <dbReference type="ARBA" id="ARBA00048954"/>
    </source>
</evidence>
<dbReference type="InterPro" id="IPR010614">
    <property type="entry name" value="RAD3-like_helicase_DEAD"/>
</dbReference>
<dbReference type="InterPro" id="IPR006555">
    <property type="entry name" value="ATP-dep_Helicase_C"/>
</dbReference>
<dbReference type="NCBIfam" id="TIGR00604">
    <property type="entry name" value="rad3"/>
    <property type="match status" value="1"/>
</dbReference>
<dbReference type="GO" id="GO:0016818">
    <property type="term" value="F:hydrolase activity, acting on acid anhydrides, in phosphorus-containing anhydrides"/>
    <property type="evidence" value="ECO:0007669"/>
    <property type="project" value="InterPro"/>
</dbReference>
<keyword evidence="12" id="KW-0411">Iron-sulfur</keyword>
<feature type="region of interest" description="Disordered" evidence="19">
    <location>
        <begin position="38"/>
        <end position="67"/>
    </location>
</feature>
<feature type="compositionally biased region" description="Polar residues" evidence="19">
    <location>
        <begin position="38"/>
        <end position="50"/>
    </location>
</feature>
<dbReference type="SUPFAM" id="SSF52540">
    <property type="entry name" value="P-loop containing nucleoside triphosphate hydrolases"/>
    <property type="match status" value="1"/>
</dbReference>
<feature type="compositionally biased region" description="Basic and acidic residues" evidence="19">
    <location>
        <begin position="51"/>
        <end position="60"/>
    </location>
</feature>
<gene>
    <name evidence="21" type="primary">Brip1</name>
    <name evidence="21" type="ORF">G6Z75_0005135</name>
</gene>
<dbReference type="PROSITE" id="PS51193">
    <property type="entry name" value="HELICASE_ATP_BIND_2"/>
    <property type="match status" value="1"/>
</dbReference>
<dbReference type="SMART" id="SM00487">
    <property type="entry name" value="DEXDc"/>
    <property type="match status" value="1"/>
</dbReference>
<dbReference type="InterPro" id="IPR045028">
    <property type="entry name" value="DinG/Rad3-like"/>
</dbReference>
<keyword evidence="13" id="KW-0234">DNA repair</keyword>
<evidence type="ECO:0000256" key="4">
    <source>
        <dbReference type="ARBA" id="ARBA00022485"/>
    </source>
</evidence>
<dbReference type="FunFam" id="3.40.50.300:FF:000731">
    <property type="entry name" value="Fanconi anemia group J protein homolog"/>
    <property type="match status" value="1"/>
</dbReference>
<keyword evidence="10" id="KW-0067">ATP-binding</keyword>
<evidence type="ECO:0000313" key="22">
    <source>
        <dbReference type="Proteomes" id="UP000667349"/>
    </source>
</evidence>
<dbReference type="PANTHER" id="PTHR11472:SF47">
    <property type="entry name" value="FANCONI ANEMIA GROUP J PROTEIN"/>
    <property type="match status" value="1"/>
</dbReference>
<keyword evidence="4" id="KW-0004">4Fe-4S</keyword>
<dbReference type="CDD" id="cd18788">
    <property type="entry name" value="SF2_C_XPD"/>
    <property type="match status" value="1"/>
</dbReference>
<dbReference type="GO" id="GO:1990918">
    <property type="term" value="P:double-strand break repair involved in meiotic recombination"/>
    <property type="evidence" value="ECO:0007669"/>
    <property type="project" value="TreeGrafter"/>
</dbReference>
<comment type="subcellular location">
    <subcellularLocation>
        <location evidence="2">Nucleus</location>
    </subcellularLocation>
</comment>
<dbReference type="EMBL" id="JAANHZ010000232">
    <property type="protein sequence ID" value="KAG5313842.1"/>
    <property type="molecule type" value="Genomic_DNA"/>
</dbReference>
<dbReference type="Pfam" id="PF13307">
    <property type="entry name" value="Helicase_C_2"/>
    <property type="match status" value="1"/>
</dbReference>
<dbReference type="SMART" id="SM00491">
    <property type="entry name" value="HELICc2"/>
    <property type="match status" value="1"/>
</dbReference>
<dbReference type="InterPro" id="IPR014013">
    <property type="entry name" value="Helic_SF1/SF2_ATP-bd_DinG/Rad3"/>
</dbReference>
<dbReference type="SMART" id="SM00488">
    <property type="entry name" value="DEXDc2"/>
    <property type="match status" value="1"/>
</dbReference>
<protein>
    <recommendedName>
        <fullName evidence="16">DNA 5'-3' helicase</fullName>
        <ecNumber evidence="16">5.6.2.3</ecNumber>
    </recommendedName>
    <alternativeName>
        <fullName evidence="18">DNA 5'-3' helicase FANCJ</fullName>
    </alternativeName>
</protein>
<dbReference type="Proteomes" id="UP000667349">
    <property type="component" value="Unassembled WGS sequence"/>
</dbReference>
<evidence type="ECO:0000256" key="7">
    <source>
        <dbReference type="ARBA" id="ARBA00022763"/>
    </source>
</evidence>
<dbReference type="GO" id="GO:0051539">
    <property type="term" value="F:4 iron, 4 sulfur cluster binding"/>
    <property type="evidence" value="ECO:0007669"/>
    <property type="project" value="UniProtKB-KW"/>
</dbReference>
<keyword evidence="15" id="KW-0539">Nucleus</keyword>
<comment type="similarity">
    <text evidence="3">Belongs to the DEAD box helicase family. DEAH subfamily.</text>
</comment>
<evidence type="ECO:0000256" key="1">
    <source>
        <dbReference type="ARBA" id="ARBA00001966"/>
    </source>
</evidence>
<evidence type="ECO:0000256" key="18">
    <source>
        <dbReference type="ARBA" id="ARBA00082714"/>
    </source>
</evidence>
<evidence type="ECO:0000256" key="16">
    <source>
        <dbReference type="ARBA" id="ARBA00044969"/>
    </source>
</evidence>
<dbReference type="GO" id="GO:0006289">
    <property type="term" value="P:nucleotide-excision repair"/>
    <property type="evidence" value="ECO:0007669"/>
    <property type="project" value="TreeGrafter"/>
</dbReference>
<sequence>MIVICIIVTVIGSFICAFLKAKIDEWFGESSMKGQSRLSLKRNNSSISQNKHSDPRHSDLIEISDDDSDDLSSNIWKNTEEKYTNVSGTTSILNNVIDASKYYSKHDISDDFNNDEDIIIDDVPGNDTPGNDTSKSQSLFNWNKPIFDPLSIFPECSTSYECRTSRRKMIEAPNKRQKLMRNNSDSSYSEDELINFDFPKKDASPPQVGLQHDIMIAGTRVKLPVKPYPCQIAVMNSLILGCTKEQNCLLESPTGSGKTLALLCAALAWQEQYSEKIRREKSDEMDPESLHKDDDDAGNFFLNSSQYFDEKLFDQILSRNKTKKVPKIFYGSRTHGQLEQVVKEFKKTAYSHKRMTILSSRKKTCIQETDKNKDKLCNELLDPRLKAKKCKYYNDDAKKKPTIFSKMDTPWDIEDLVSLGKEVGTCPYFGARVLMADAEIIFCPYNYILYPEIRDSMQINLRGNIVILDEAHNIENICREAATVDIRDDKLLIAVKECKHFLDMDYKSITYATIHEYLTDLIKFLNDIEVKDNDRNEMVSKHWVGAVFRELLNVNEIGCPRFPDFIAASKIAIDDFKQNMKEENSKKINPTISQESKKLLEYLCFGMQMIASDKVDDYRMCIVETNEFIEKVTENDWFSTTKKLTKVRTMILKCMNPAIVFEPLAHEVRSVILASGTLTPTVSYQSELGTKFSYIINPDHIIPKNQLYIRYIPQGLSGKPLKATYDQVNTWAFQDELGNLILQVCDTVPFGVLCFFSSYKAMNTIHNRWRNNGIWDKLSNLKTIFVEPKYEKDLNPVMKAYRRVIEESLSEQYRTARGAIFFAVFRAKVAEGIDFSDNEARCVLAIGIPYLLQSSDVTMKMEYNNLNKSNESRQLLSGSEWYTVNAFRALNQAIGRCVRHKNDWGAVLLVDKRFELQQNINYLPKWVKTNIKCNQISKLEMELQDFVVMQVAREKEEKEKLLKN</sequence>
<feature type="domain" description="Helicase ATP-binding" evidence="20">
    <location>
        <begin position="217"/>
        <end position="522"/>
    </location>
</feature>
<comment type="catalytic activity">
    <reaction evidence="17">
        <text>ATP + H2O = ADP + phosphate + H(+)</text>
        <dbReference type="Rhea" id="RHEA:13065"/>
        <dbReference type="ChEBI" id="CHEBI:15377"/>
        <dbReference type="ChEBI" id="CHEBI:15378"/>
        <dbReference type="ChEBI" id="CHEBI:30616"/>
        <dbReference type="ChEBI" id="CHEBI:43474"/>
        <dbReference type="ChEBI" id="CHEBI:456216"/>
        <dbReference type="EC" id="5.6.2.3"/>
    </reaction>
</comment>
<dbReference type="InterPro" id="IPR006554">
    <property type="entry name" value="Helicase-like_DEXD_c2"/>
</dbReference>
<evidence type="ECO:0000256" key="6">
    <source>
        <dbReference type="ARBA" id="ARBA00022741"/>
    </source>
</evidence>
<evidence type="ECO:0000256" key="11">
    <source>
        <dbReference type="ARBA" id="ARBA00023004"/>
    </source>
</evidence>
<reference evidence="21" key="1">
    <citation type="submission" date="2020-02" db="EMBL/GenBank/DDBJ databases">
        <title>Relaxed selection underlies rapid genomic changes in the transitions from sociality to social parasitism in ants.</title>
        <authorList>
            <person name="Bi X."/>
        </authorList>
    </citation>
    <scope>NUCLEOTIDE SEQUENCE</scope>
    <source>
        <strain evidence="21">BGI-DK2013a</strain>
        <tissue evidence="21">Whole body</tissue>
    </source>
</reference>
<keyword evidence="8" id="KW-0378">Hydrolase</keyword>
<keyword evidence="22" id="KW-1185">Reference proteome</keyword>
<evidence type="ECO:0000256" key="5">
    <source>
        <dbReference type="ARBA" id="ARBA00022723"/>
    </source>
</evidence>
<dbReference type="Pfam" id="PF06733">
    <property type="entry name" value="DEAD_2"/>
    <property type="match status" value="1"/>
</dbReference>
<dbReference type="Gene3D" id="1.10.30.20">
    <property type="entry name" value="Bacterial XPD DNA helicase, FeS cluster domain"/>
    <property type="match status" value="1"/>
</dbReference>
<comment type="cofactor">
    <cofactor evidence="1">
        <name>[4Fe-4S] cluster</name>
        <dbReference type="ChEBI" id="CHEBI:49883"/>
    </cofactor>
</comment>
<dbReference type="GO" id="GO:0043139">
    <property type="term" value="F:5'-3' DNA helicase activity"/>
    <property type="evidence" value="ECO:0007669"/>
    <property type="project" value="UniProtKB-EC"/>
</dbReference>
<organism evidence="21 22">
    <name type="scientific">Acromyrmex insinuator</name>
    <dbReference type="NCBI Taxonomy" id="230686"/>
    <lineage>
        <taxon>Eukaryota</taxon>
        <taxon>Metazoa</taxon>
        <taxon>Ecdysozoa</taxon>
        <taxon>Arthropoda</taxon>
        <taxon>Hexapoda</taxon>
        <taxon>Insecta</taxon>
        <taxon>Pterygota</taxon>
        <taxon>Neoptera</taxon>
        <taxon>Endopterygota</taxon>
        <taxon>Hymenoptera</taxon>
        <taxon>Apocrita</taxon>
        <taxon>Aculeata</taxon>
        <taxon>Formicoidea</taxon>
        <taxon>Formicidae</taxon>
        <taxon>Myrmicinae</taxon>
        <taxon>Acromyrmex</taxon>
    </lineage>
</organism>
<dbReference type="GO" id="GO:0005524">
    <property type="term" value="F:ATP binding"/>
    <property type="evidence" value="ECO:0007669"/>
    <property type="project" value="UniProtKB-KW"/>
</dbReference>
<keyword evidence="14" id="KW-0413">Isomerase</keyword>
<dbReference type="GO" id="GO:0005634">
    <property type="term" value="C:nucleus"/>
    <property type="evidence" value="ECO:0007669"/>
    <property type="project" value="UniProtKB-SubCell"/>
</dbReference>
<dbReference type="InterPro" id="IPR027417">
    <property type="entry name" value="P-loop_NTPase"/>
</dbReference>
<proteinExistence type="inferred from homology"/>
<keyword evidence="5" id="KW-0479">Metal-binding</keyword>
<evidence type="ECO:0000256" key="2">
    <source>
        <dbReference type="ARBA" id="ARBA00004123"/>
    </source>
</evidence>
<evidence type="ECO:0000256" key="15">
    <source>
        <dbReference type="ARBA" id="ARBA00023242"/>
    </source>
</evidence>
<keyword evidence="9" id="KW-0347">Helicase</keyword>
<evidence type="ECO:0000256" key="3">
    <source>
        <dbReference type="ARBA" id="ARBA00008792"/>
    </source>
</evidence>
<evidence type="ECO:0000313" key="21">
    <source>
        <dbReference type="EMBL" id="KAG5313842.1"/>
    </source>
</evidence>
<accession>A0A836F6I7</accession>